<organism evidence="3 4">
    <name type="scientific">Candidatus Corynebacterium intestinavium</name>
    <dbReference type="NCBI Taxonomy" id="2838531"/>
    <lineage>
        <taxon>Bacteria</taxon>
        <taxon>Bacillati</taxon>
        <taxon>Actinomycetota</taxon>
        <taxon>Actinomycetes</taxon>
        <taxon>Mycobacteriales</taxon>
        <taxon>Corynebacteriaceae</taxon>
        <taxon>Corynebacterium</taxon>
    </lineage>
</organism>
<proteinExistence type="predicted"/>
<dbReference type="NCBIfam" id="NF038094">
    <property type="entry name" value="CueP_fam"/>
    <property type="match status" value="1"/>
</dbReference>
<feature type="signal peptide" evidence="2">
    <location>
        <begin position="1"/>
        <end position="23"/>
    </location>
</feature>
<dbReference type="Proteomes" id="UP000823907">
    <property type="component" value="Unassembled WGS sequence"/>
</dbReference>
<dbReference type="PROSITE" id="PS51257">
    <property type="entry name" value="PROKAR_LIPOPROTEIN"/>
    <property type="match status" value="1"/>
</dbReference>
<dbReference type="AlphaFoldDB" id="A0A9D2UBH6"/>
<comment type="caution">
    <text evidence="3">The sequence shown here is derived from an EMBL/GenBank/DDBJ whole genome shotgun (WGS) entry which is preliminary data.</text>
</comment>
<feature type="chain" id="PRO_5039479500" evidence="2">
    <location>
        <begin position="24"/>
        <end position="205"/>
    </location>
</feature>
<dbReference type="EMBL" id="DWUR01000075">
    <property type="protein sequence ID" value="HJD49362.1"/>
    <property type="molecule type" value="Genomic_DNA"/>
</dbReference>
<name>A0A9D2UBH6_9CORY</name>
<sequence length="205" mass="22246">MRKTQFPFLLAAITLGLAGCASSDDPSTGTATSAVESHSEENVQITPADVLAPYSLEDRNVDDVVDTLDQMPVNERPEDLIASVRIDQLELSTNEGSAAMDMPEDKTYVSFAPYVDSTHPCTFHSLTTCQGEMRNAPIHIKITESGSNRVLVDDRVKTFDNGFYGVWLPRDLEGKIEVTHEGKTGSADFSTKANGATCVTDLKLS</sequence>
<gene>
    <name evidence="3" type="ORF">H9907_04530</name>
</gene>
<keyword evidence="2" id="KW-0732">Signal</keyword>
<feature type="compositionally biased region" description="Polar residues" evidence="1">
    <location>
        <begin position="24"/>
        <end position="36"/>
    </location>
</feature>
<dbReference type="Gene3D" id="2.60.40.3700">
    <property type="match status" value="1"/>
</dbReference>
<dbReference type="InterPro" id="IPR047808">
    <property type="entry name" value="CueP-like"/>
</dbReference>
<dbReference type="Pfam" id="PF21172">
    <property type="entry name" value="CueP"/>
    <property type="match status" value="1"/>
</dbReference>
<feature type="region of interest" description="Disordered" evidence="1">
    <location>
        <begin position="22"/>
        <end position="42"/>
    </location>
</feature>
<evidence type="ECO:0000256" key="2">
    <source>
        <dbReference type="SAM" id="SignalP"/>
    </source>
</evidence>
<evidence type="ECO:0000256" key="1">
    <source>
        <dbReference type="SAM" id="MobiDB-lite"/>
    </source>
</evidence>
<accession>A0A9D2UBH6</accession>
<reference evidence="3" key="2">
    <citation type="submission" date="2021-04" db="EMBL/GenBank/DDBJ databases">
        <authorList>
            <person name="Gilroy R."/>
        </authorList>
    </citation>
    <scope>NUCLEOTIDE SEQUENCE</scope>
    <source>
        <strain evidence="3">5925</strain>
    </source>
</reference>
<reference evidence="3" key="1">
    <citation type="journal article" date="2021" name="PeerJ">
        <title>Extensive microbial diversity within the chicken gut microbiome revealed by metagenomics and culture.</title>
        <authorList>
            <person name="Gilroy R."/>
            <person name="Ravi A."/>
            <person name="Getino M."/>
            <person name="Pursley I."/>
            <person name="Horton D.L."/>
            <person name="Alikhan N.F."/>
            <person name="Baker D."/>
            <person name="Gharbi K."/>
            <person name="Hall N."/>
            <person name="Watson M."/>
            <person name="Adriaenssens E.M."/>
            <person name="Foster-Nyarko E."/>
            <person name="Jarju S."/>
            <person name="Secka A."/>
            <person name="Antonio M."/>
            <person name="Oren A."/>
            <person name="Chaudhuri R.R."/>
            <person name="La Ragione R."/>
            <person name="Hildebrand F."/>
            <person name="Pallen M.J."/>
        </authorList>
    </citation>
    <scope>NUCLEOTIDE SEQUENCE</scope>
    <source>
        <strain evidence="3">5925</strain>
    </source>
</reference>
<evidence type="ECO:0000313" key="3">
    <source>
        <dbReference type="EMBL" id="HJD49362.1"/>
    </source>
</evidence>
<protein>
    <submittedName>
        <fullName evidence="3">CueP family metal-binding protein</fullName>
    </submittedName>
</protein>
<evidence type="ECO:0000313" key="4">
    <source>
        <dbReference type="Proteomes" id="UP000823907"/>
    </source>
</evidence>